<dbReference type="AlphaFoldDB" id="A0A5B7DZB1"/>
<proteinExistence type="predicted"/>
<organism evidence="1 2">
    <name type="scientific">Portunus trituberculatus</name>
    <name type="common">Swimming crab</name>
    <name type="synonym">Neptunus trituberculatus</name>
    <dbReference type="NCBI Taxonomy" id="210409"/>
    <lineage>
        <taxon>Eukaryota</taxon>
        <taxon>Metazoa</taxon>
        <taxon>Ecdysozoa</taxon>
        <taxon>Arthropoda</taxon>
        <taxon>Crustacea</taxon>
        <taxon>Multicrustacea</taxon>
        <taxon>Malacostraca</taxon>
        <taxon>Eumalacostraca</taxon>
        <taxon>Eucarida</taxon>
        <taxon>Decapoda</taxon>
        <taxon>Pleocyemata</taxon>
        <taxon>Brachyura</taxon>
        <taxon>Eubrachyura</taxon>
        <taxon>Portunoidea</taxon>
        <taxon>Portunidae</taxon>
        <taxon>Portuninae</taxon>
        <taxon>Portunus</taxon>
    </lineage>
</organism>
<accession>A0A5B7DZB1</accession>
<gene>
    <name evidence="1" type="ORF">E2C01_019194</name>
</gene>
<dbReference type="EMBL" id="VSRR010001550">
    <property type="protein sequence ID" value="MPC26064.1"/>
    <property type="molecule type" value="Genomic_DNA"/>
</dbReference>
<evidence type="ECO:0000313" key="2">
    <source>
        <dbReference type="Proteomes" id="UP000324222"/>
    </source>
</evidence>
<evidence type="ECO:0000313" key="1">
    <source>
        <dbReference type="EMBL" id="MPC26064.1"/>
    </source>
</evidence>
<keyword evidence="2" id="KW-1185">Reference proteome</keyword>
<reference evidence="1 2" key="1">
    <citation type="submission" date="2019-05" db="EMBL/GenBank/DDBJ databases">
        <title>Another draft genome of Portunus trituberculatus and its Hox gene families provides insights of decapod evolution.</title>
        <authorList>
            <person name="Jeong J.-H."/>
            <person name="Song I."/>
            <person name="Kim S."/>
            <person name="Choi T."/>
            <person name="Kim D."/>
            <person name="Ryu S."/>
            <person name="Kim W."/>
        </authorList>
    </citation>
    <scope>NUCLEOTIDE SEQUENCE [LARGE SCALE GENOMIC DNA]</scope>
    <source>
        <tissue evidence="1">Muscle</tissue>
    </source>
</reference>
<protein>
    <submittedName>
        <fullName evidence="1">Uncharacterized protein</fullName>
    </submittedName>
</protein>
<sequence length="86" mass="9574">MLSNFHHHSSVLYYIVTLASFQFVNSVASAIQFTQCHPIHTVPSRPKVSSCPQYHPVHSAISSPQCHLLHIAIPSTQIHSIHNVIP</sequence>
<comment type="caution">
    <text evidence="1">The sequence shown here is derived from an EMBL/GenBank/DDBJ whole genome shotgun (WGS) entry which is preliminary data.</text>
</comment>
<name>A0A5B7DZB1_PORTR</name>
<dbReference type="Proteomes" id="UP000324222">
    <property type="component" value="Unassembled WGS sequence"/>
</dbReference>